<name>A0ABT3TK30_9GAMM</name>
<keyword evidence="1" id="KW-0812">Transmembrane</keyword>
<evidence type="ECO:0000313" key="2">
    <source>
        <dbReference type="EMBL" id="MCX2982662.1"/>
    </source>
</evidence>
<keyword evidence="1" id="KW-0472">Membrane</keyword>
<feature type="transmembrane region" description="Helical" evidence="1">
    <location>
        <begin position="181"/>
        <end position="198"/>
    </location>
</feature>
<dbReference type="EMBL" id="SHNN01000004">
    <property type="protein sequence ID" value="MCX2982662.1"/>
    <property type="molecule type" value="Genomic_DNA"/>
</dbReference>
<accession>A0ABT3TK30</accession>
<comment type="caution">
    <text evidence="2">The sequence shown here is derived from an EMBL/GenBank/DDBJ whole genome shotgun (WGS) entry which is preliminary data.</text>
</comment>
<feature type="transmembrane region" description="Helical" evidence="1">
    <location>
        <begin position="104"/>
        <end position="132"/>
    </location>
</feature>
<protein>
    <submittedName>
        <fullName evidence="2">Paraquat-inducible protein A</fullName>
    </submittedName>
</protein>
<dbReference type="InterPro" id="IPR007498">
    <property type="entry name" value="PqiA-like"/>
</dbReference>
<evidence type="ECO:0000256" key="1">
    <source>
        <dbReference type="SAM" id="Phobius"/>
    </source>
</evidence>
<keyword evidence="1" id="KW-1133">Transmembrane helix</keyword>
<proteinExistence type="predicted"/>
<feature type="transmembrane region" description="Helical" evidence="1">
    <location>
        <begin position="56"/>
        <end position="83"/>
    </location>
</feature>
<feature type="transmembrane region" description="Helical" evidence="1">
    <location>
        <begin position="152"/>
        <end position="169"/>
    </location>
</feature>
<evidence type="ECO:0000313" key="3">
    <source>
        <dbReference type="Proteomes" id="UP001143362"/>
    </source>
</evidence>
<keyword evidence="3" id="KW-1185">Reference proteome</keyword>
<dbReference type="Proteomes" id="UP001143362">
    <property type="component" value="Unassembled WGS sequence"/>
</dbReference>
<dbReference type="Pfam" id="PF04403">
    <property type="entry name" value="PqiA"/>
    <property type="match status" value="1"/>
</dbReference>
<organism evidence="2 3">
    <name type="scientific">Candidatus Litorirhabdus singularis</name>
    <dbReference type="NCBI Taxonomy" id="2518993"/>
    <lineage>
        <taxon>Bacteria</taxon>
        <taxon>Pseudomonadati</taxon>
        <taxon>Pseudomonadota</taxon>
        <taxon>Gammaproteobacteria</taxon>
        <taxon>Cellvibrionales</taxon>
        <taxon>Halieaceae</taxon>
        <taxon>Candidatus Litorirhabdus</taxon>
    </lineage>
</organism>
<reference evidence="2" key="1">
    <citation type="submission" date="2019-02" db="EMBL/GenBank/DDBJ databases">
        <authorList>
            <person name="Li S.-H."/>
        </authorList>
    </citation>
    <scope>NUCLEOTIDE SEQUENCE</scope>
    <source>
        <strain evidence="2">IMCC14734</strain>
    </source>
</reference>
<gene>
    <name evidence="2" type="ORF">EYC98_17510</name>
</gene>
<sequence>MRRCVSKVNFRMATLIGCQGCDMLVDLTAMPEGGRANCPRCGHFLARYRSDAVARALAYCISAAIALVIANCFAFLTMGAAGLQTTMTLPETAIMLYRYGMPDLAILVGGFILVLPALALTLIMAICVPLTLGYAAPWLVDSARVLYTLNEWSMVEVFLIGVIVSLVKLSQMAEVQLGYSFWAYVAFSVFFTLAVSTLDRFHCWQRIEAVQLS</sequence>